<accession>A0A2G9C8H6</accession>
<gene>
    <name evidence="2" type="ORF">CS062_13115</name>
</gene>
<organism evidence="2 3">
    <name type="scientific">Roseateles chitinivorans</name>
    <dbReference type="NCBI Taxonomy" id="2917965"/>
    <lineage>
        <taxon>Bacteria</taxon>
        <taxon>Pseudomonadati</taxon>
        <taxon>Pseudomonadota</taxon>
        <taxon>Betaproteobacteria</taxon>
        <taxon>Burkholderiales</taxon>
        <taxon>Sphaerotilaceae</taxon>
        <taxon>Roseateles</taxon>
    </lineage>
</organism>
<evidence type="ECO:0000313" key="2">
    <source>
        <dbReference type="EMBL" id="PIM52751.1"/>
    </source>
</evidence>
<proteinExistence type="predicted"/>
<keyword evidence="1" id="KW-0812">Transmembrane</keyword>
<feature type="transmembrane region" description="Helical" evidence="1">
    <location>
        <begin position="20"/>
        <end position="43"/>
    </location>
</feature>
<name>A0A2G9C8H6_9BURK</name>
<dbReference type="EMBL" id="PEOG01000032">
    <property type="protein sequence ID" value="PIM52751.1"/>
    <property type="molecule type" value="Genomic_DNA"/>
</dbReference>
<evidence type="ECO:0000256" key="1">
    <source>
        <dbReference type="SAM" id="Phobius"/>
    </source>
</evidence>
<keyword evidence="1" id="KW-0472">Membrane</keyword>
<sequence>MTQFNDLDAPASGPWWRHPMMWLVVGGPGMVVVAGIATLVLALTHPDPVVQSAGAVDRSGVAAESGAEAAMAPAMKARNHAATGGQTP</sequence>
<comment type="caution">
    <text evidence="2">The sequence shown here is derived from an EMBL/GenBank/DDBJ whole genome shotgun (WGS) entry which is preliminary data.</text>
</comment>
<keyword evidence="3" id="KW-1185">Reference proteome</keyword>
<protein>
    <recommendedName>
        <fullName evidence="4">Nitrogen fixation protein FixH</fullName>
    </recommendedName>
</protein>
<reference evidence="2 3" key="1">
    <citation type="submission" date="2017-11" db="EMBL/GenBank/DDBJ databases">
        <title>Draft genome sequence of Mitsuaria sp. HWN-4.</title>
        <authorList>
            <person name="Gundlapally S.R."/>
        </authorList>
    </citation>
    <scope>NUCLEOTIDE SEQUENCE [LARGE SCALE GENOMIC DNA]</scope>
    <source>
        <strain evidence="2 3">HWN-4</strain>
    </source>
</reference>
<dbReference type="AlphaFoldDB" id="A0A2G9C8H6"/>
<dbReference type="Proteomes" id="UP000231501">
    <property type="component" value="Unassembled WGS sequence"/>
</dbReference>
<evidence type="ECO:0000313" key="3">
    <source>
        <dbReference type="Proteomes" id="UP000231501"/>
    </source>
</evidence>
<keyword evidence="1" id="KW-1133">Transmembrane helix</keyword>
<evidence type="ECO:0008006" key="4">
    <source>
        <dbReference type="Google" id="ProtNLM"/>
    </source>
</evidence>